<accession>A0A1Y2IPR3</accession>
<feature type="transmembrane region" description="Helical" evidence="1">
    <location>
        <begin position="56"/>
        <end position="74"/>
    </location>
</feature>
<keyword evidence="1" id="KW-1133">Transmembrane helix</keyword>
<keyword evidence="4" id="KW-1185">Reference proteome</keyword>
<gene>
    <name evidence="3" type="ORF">PYCCODRAFT_1434989</name>
</gene>
<keyword evidence="1" id="KW-0812">Transmembrane</keyword>
<dbReference type="PANTHER" id="PTHR40465:SF1">
    <property type="entry name" value="DUF6534 DOMAIN-CONTAINING PROTEIN"/>
    <property type="match status" value="1"/>
</dbReference>
<dbReference type="Pfam" id="PF20152">
    <property type="entry name" value="DUF6534"/>
    <property type="match status" value="1"/>
</dbReference>
<feature type="transmembrane region" description="Helical" evidence="1">
    <location>
        <begin position="169"/>
        <end position="189"/>
    </location>
</feature>
<protein>
    <recommendedName>
        <fullName evidence="2">DUF6534 domain-containing protein</fullName>
    </recommendedName>
</protein>
<feature type="transmembrane region" description="Helical" evidence="1">
    <location>
        <begin position="128"/>
        <end position="149"/>
    </location>
</feature>
<keyword evidence="1" id="KW-0472">Membrane</keyword>
<dbReference type="AlphaFoldDB" id="A0A1Y2IPR3"/>
<name>A0A1Y2IPR3_TRAC3</name>
<evidence type="ECO:0000313" key="3">
    <source>
        <dbReference type="EMBL" id="OSD03109.1"/>
    </source>
</evidence>
<dbReference type="PANTHER" id="PTHR40465">
    <property type="entry name" value="CHROMOSOME 1, WHOLE GENOME SHOTGUN SEQUENCE"/>
    <property type="match status" value="1"/>
</dbReference>
<dbReference type="EMBL" id="KZ084102">
    <property type="protein sequence ID" value="OSD03109.1"/>
    <property type="molecule type" value="Genomic_DNA"/>
</dbReference>
<proteinExistence type="predicted"/>
<feature type="transmembrane region" description="Helical" evidence="1">
    <location>
        <begin position="17"/>
        <end position="35"/>
    </location>
</feature>
<evidence type="ECO:0000259" key="2">
    <source>
        <dbReference type="Pfam" id="PF20152"/>
    </source>
</evidence>
<feature type="transmembrane region" description="Helical" evidence="1">
    <location>
        <begin position="236"/>
        <end position="256"/>
    </location>
</feature>
<feature type="transmembrane region" description="Helical" evidence="1">
    <location>
        <begin position="209"/>
        <end position="230"/>
    </location>
</feature>
<dbReference type="InterPro" id="IPR045339">
    <property type="entry name" value="DUF6534"/>
</dbReference>
<evidence type="ECO:0000313" key="4">
    <source>
        <dbReference type="Proteomes" id="UP000193067"/>
    </source>
</evidence>
<feature type="domain" description="DUF6534" evidence="2">
    <location>
        <begin position="175"/>
        <end position="261"/>
    </location>
</feature>
<feature type="transmembrane region" description="Helical" evidence="1">
    <location>
        <begin position="94"/>
        <end position="116"/>
    </location>
</feature>
<evidence type="ECO:0000256" key="1">
    <source>
        <dbReference type="SAM" id="Phobius"/>
    </source>
</evidence>
<organism evidence="3 4">
    <name type="scientific">Trametes coccinea (strain BRFM310)</name>
    <name type="common">Pycnoporus coccineus</name>
    <dbReference type="NCBI Taxonomy" id="1353009"/>
    <lineage>
        <taxon>Eukaryota</taxon>
        <taxon>Fungi</taxon>
        <taxon>Dikarya</taxon>
        <taxon>Basidiomycota</taxon>
        <taxon>Agaricomycotina</taxon>
        <taxon>Agaricomycetes</taxon>
        <taxon>Polyporales</taxon>
        <taxon>Polyporaceae</taxon>
        <taxon>Trametes</taxon>
    </lineage>
</organism>
<dbReference type="OrthoDB" id="2747609at2759"/>
<sequence length="338" mass="37028">MENPSATLSAVPALDNTYGALLLGTFVGLILYGLVIHQSFRYFHKFPNDRRSLKQFVGIMLAFETFHSALAVHWCYTSLVTNYSHPEALLLTTWSMNMFPALTGLAIFVSQCFYAYRVLLIGAKYRILVAVAILLSLVTLGCATANTALSFNSITVIEDIQRVKWIDSFGFIMAIISDTLTTGVLVFNLHQRRTGIRQTDHLIDRLIMYCLNTGLLIGVTNTILCVIGFFQTEALLFAGLVCAATKLYSNSVLAVLNSRRSSAPGNEAEESYPEVIVMSDIGTAPVGALPAAHVDIGRQLAAEAQYKLRPAYGMWGYHDSEDANGSRSTIEAKVAGIH</sequence>
<dbReference type="Proteomes" id="UP000193067">
    <property type="component" value="Unassembled WGS sequence"/>
</dbReference>
<reference evidence="3 4" key="1">
    <citation type="journal article" date="2015" name="Biotechnol. Biofuels">
        <title>Enhanced degradation of softwood versus hardwood by the white-rot fungus Pycnoporus coccineus.</title>
        <authorList>
            <person name="Couturier M."/>
            <person name="Navarro D."/>
            <person name="Chevret D."/>
            <person name="Henrissat B."/>
            <person name="Piumi F."/>
            <person name="Ruiz-Duenas F.J."/>
            <person name="Martinez A.T."/>
            <person name="Grigoriev I.V."/>
            <person name="Riley R."/>
            <person name="Lipzen A."/>
            <person name="Berrin J.G."/>
            <person name="Master E.R."/>
            <person name="Rosso M.N."/>
        </authorList>
    </citation>
    <scope>NUCLEOTIDE SEQUENCE [LARGE SCALE GENOMIC DNA]</scope>
    <source>
        <strain evidence="3 4">BRFM310</strain>
    </source>
</reference>